<evidence type="ECO:0000313" key="3">
    <source>
        <dbReference type="EMBL" id="KAK3210897.1"/>
    </source>
</evidence>
<dbReference type="Gene3D" id="3.30.420.10">
    <property type="entry name" value="Ribonuclease H-like superfamily/Ribonuclease H"/>
    <property type="match status" value="1"/>
</dbReference>
<dbReference type="Proteomes" id="UP001281410">
    <property type="component" value="Unassembled WGS sequence"/>
</dbReference>
<gene>
    <name evidence="3" type="ORF">Dsin_015603</name>
</gene>
<dbReference type="PANTHER" id="PTHR47481:SF31">
    <property type="entry name" value="OS01G0873500 PROTEIN"/>
    <property type="match status" value="1"/>
</dbReference>
<dbReference type="PANTHER" id="PTHR47481">
    <property type="match status" value="1"/>
</dbReference>
<protein>
    <recommendedName>
        <fullName evidence="2">RNase H type-1 domain-containing protein</fullName>
    </recommendedName>
</protein>
<proteinExistence type="predicted"/>
<dbReference type="CDD" id="cd06222">
    <property type="entry name" value="RNase_H_like"/>
    <property type="match status" value="1"/>
</dbReference>
<feature type="domain" description="RNase H type-1" evidence="2">
    <location>
        <begin position="318"/>
        <end position="401"/>
    </location>
</feature>
<accession>A0AAE0ACS2</accession>
<dbReference type="GO" id="GO:0004523">
    <property type="term" value="F:RNA-DNA hybrid ribonuclease activity"/>
    <property type="evidence" value="ECO:0007669"/>
    <property type="project" value="InterPro"/>
</dbReference>
<sequence>MQHPINSLRGCSTMLAYSNIKKCAGSVSDFVLKVKTIGNSLKAAGQIVSENDLILCMLLGVGRDYDYVVSIVTSQRNSISSQEVQYLLLNHEQTIAQFNSDSTFDISTASANFVTGNQSDKRNQRGSVNGSINYKNGGRWNNNNRPIFQEVGKFKMRKNNHDSLIEKLTPSGQFSVCSFRKEIEARNVQVPSSFSDNALVWSGVVPPKIELFLWLLAKRRLLVGKLLPKFTGGKSLEGCFHAICCSIWESRNDVVFNQGVTDAGMVAEMVRWMVAWWFKNCGPGSQLSLSILMLNLKVGCVDTIVKNKNTGIRWCRPSESDLKFTVDGSSRGNPGPAGIVGILRNHAGVTFCMFSSFLGDGISSTCAEIHAIPKACELCKKANCPAARRIIIESDSRSTIS</sequence>
<dbReference type="AlphaFoldDB" id="A0AAE0ACS2"/>
<evidence type="ECO:0000313" key="4">
    <source>
        <dbReference type="Proteomes" id="UP001281410"/>
    </source>
</evidence>
<feature type="compositionally biased region" description="Polar residues" evidence="1">
    <location>
        <begin position="125"/>
        <end position="134"/>
    </location>
</feature>
<dbReference type="Pfam" id="PF14223">
    <property type="entry name" value="Retrotran_gag_2"/>
    <property type="match status" value="1"/>
</dbReference>
<dbReference type="GO" id="GO:0003676">
    <property type="term" value="F:nucleic acid binding"/>
    <property type="evidence" value="ECO:0007669"/>
    <property type="project" value="InterPro"/>
</dbReference>
<dbReference type="InterPro" id="IPR036397">
    <property type="entry name" value="RNaseH_sf"/>
</dbReference>
<dbReference type="InterPro" id="IPR002156">
    <property type="entry name" value="RNaseH_domain"/>
</dbReference>
<name>A0AAE0ACS2_9ROSI</name>
<evidence type="ECO:0000256" key="1">
    <source>
        <dbReference type="SAM" id="MobiDB-lite"/>
    </source>
</evidence>
<organism evidence="3 4">
    <name type="scientific">Dipteronia sinensis</name>
    <dbReference type="NCBI Taxonomy" id="43782"/>
    <lineage>
        <taxon>Eukaryota</taxon>
        <taxon>Viridiplantae</taxon>
        <taxon>Streptophyta</taxon>
        <taxon>Embryophyta</taxon>
        <taxon>Tracheophyta</taxon>
        <taxon>Spermatophyta</taxon>
        <taxon>Magnoliopsida</taxon>
        <taxon>eudicotyledons</taxon>
        <taxon>Gunneridae</taxon>
        <taxon>Pentapetalae</taxon>
        <taxon>rosids</taxon>
        <taxon>malvids</taxon>
        <taxon>Sapindales</taxon>
        <taxon>Sapindaceae</taxon>
        <taxon>Hippocastanoideae</taxon>
        <taxon>Acereae</taxon>
        <taxon>Dipteronia</taxon>
    </lineage>
</organism>
<dbReference type="EMBL" id="JANJYJ010000005">
    <property type="protein sequence ID" value="KAK3210897.1"/>
    <property type="molecule type" value="Genomic_DNA"/>
</dbReference>
<reference evidence="3" key="1">
    <citation type="journal article" date="2023" name="Plant J.">
        <title>Genome sequences and population genomics provide insights into the demographic history, inbreeding, and mutation load of two 'living fossil' tree species of Dipteronia.</title>
        <authorList>
            <person name="Feng Y."/>
            <person name="Comes H.P."/>
            <person name="Chen J."/>
            <person name="Zhu S."/>
            <person name="Lu R."/>
            <person name="Zhang X."/>
            <person name="Li P."/>
            <person name="Qiu J."/>
            <person name="Olsen K.M."/>
            <person name="Qiu Y."/>
        </authorList>
    </citation>
    <scope>NUCLEOTIDE SEQUENCE</scope>
    <source>
        <strain evidence="3">NBL</strain>
    </source>
</reference>
<feature type="region of interest" description="Disordered" evidence="1">
    <location>
        <begin position="116"/>
        <end position="135"/>
    </location>
</feature>
<keyword evidence="4" id="KW-1185">Reference proteome</keyword>
<comment type="caution">
    <text evidence="3">The sequence shown here is derived from an EMBL/GenBank/DDBJ whole genome shotgun (WGS) entry which is preliminary data.</text>
</comment>
<dbReference type="PROSITE" id="PS50879">
    <property type="entry name" value="RNASE_H_1"/>
    <property type="match status" value="1"/>
</dbReference>
<evidence type="ECO:0000259" key="2">
    <source>
        <dbReference type="PROSITE" id="PS50879"/>
    </source>
</evidence>
<dbReference type="InterPro" id="IPR044730">
    <property type="entry name" value="RNase_H-like_dom_plant"/>
</dbReference>
<dbReference type="InterPro" id="IPR012337">
    <property type="entry name" value="RNaseH-like_sf"/>
</dbReference>
<dbReference type="SUPFAM" id="SSF53098">
    <property type="entry name" value="Ribonuclease H-like"/>
    <property type="match status" value="1"/>
</dbReference>
<dbReference type="Pfam" id="PF13456">
    <property type="entry name" value="RVT_3"/>
    <property type="match status" value="1"/>
</dbReference>